<reference evidence="1 2" key="1">
    <citation type="journal article" date="2021" name="Commun. Biol.">
        <title>The genome of Shorea leprosula (Dipterocarpaceae) highlights the ecological relevance of drought in aseasonal tropical rainforests.</title>
        <authorList>
            <person name="Ng K.K.S."/>
            <person name="Kobayashi M.J."/>
            <person name="Fawcett J.A."/>
            <person name="Hatakeyama M."/>
            <person name="Paape T."/>
            <person name="Ng C.H."/>
            <person name="Ang C.C."/>
            <person name="Tnah L.H."/>
            <person name="Lee C.T."/>
            <person name="Nishiyama T."/>
            <person name="Sese J."/>
            <person name="O'Brien M.J."/>
            <person name="Copetti D."/>
            <person name="Mohd Noor M.I."/>
            <person name="Ong R.C."/>
            <person name="Putra M."/>
            <person name="Sireger I.Z."/>
            <person name="Indrioko S."/>
            <person name="Kosugi Y."/>
            <person name="Izuno A."/>
            <person name="Isagi Y."/>
            <person name="Lee S.L."/>
            <person name="Shimizu K.K."/>
        </authorList>
    </citation>
    <scope>NUCLEOTIDE SEQUENCE [LARGE SCALE GENOMIC DNA]</scope>
    <source>
        <strain evidence="1">214</strain>
    </source>
</reference>
<protein>
    <submittedName>
        <fullName evidence="1">Uncharacterized protein</fullName>
    </submittedName>
</protein>
<dbReference type="AlphaFoldDB" id="A0AAV5LT04"/>
<organism evidence="1 2">
    <name type="scientific">Rubroshorea leprosula</name>
    <dbReference type="NCBI Taxonomy" id="152421"/>
    <lineage>
        <taxon>Eukaryota</taxon>
        <taxon>Viridiplantae</taxon>
        <taxon>Streptophyta</taxon>
        <taxon>Embryophyta</taxon>
        <taxon>Tracheophyta</taxon>
        <taxon>Spermatophyta</taxon>
        <taxon>Magnoliopsida</taxon>
        <taxon>eudicotyledons</taxon>
        <taxon>Gunneridae</taxon>
        <taxon>Pentapetalae</taxon>
        <taxon>rosids</taxon>
        <taxon>malvids</taxon>
        <taxon>Malvales</taxon>
        <taxon>Dipterocarpaceae</taxon>
        <taxon>Rubroshorea</taxon>
    </lineage>
</organism>
<keyword evidence="2" id="KW-1185">Reference proteome</keyword>
<dbReference type="EMBL" id="BPVZ01000137">
    <property type="protein sequence ID" value="GKV39821.1"/>
    <property type="molecule type" value="Genomic_DNA"/>
</dbReference>
<name>A0AAV5LT04_9ROSI</name>
<proteinExistence type="predicted"/>
<evidence type="ECO:0000313" key="2">
    <source>
        <dbReference type="Proteomes" id="UP001054252"/>
    </source>
</evidence>
<sequence length="85" mass="9993">MVLSSMQCSNLDFKKRHHRRRVMLKPLVDLIMKRSMLAGKHALLQEFLPAGRKTYCAFQICKFLSARLKQHIQMGFFLKLEEEGL</sequence>
<gene>
    <name evidence="1" type="ORF">SLEP1_g47537</name>
</gene>
<evidence type="ECO:0000313" key="1">
    <source>
        <dbReference type="EMBL" id="GKV39821.1"/>
    </source>
</evidence>
<comment type="caution">
    <text evidence="1">The sequence shown here is derived from an EMBL/GenBank/DDBJ whole genome shotgun (WGS) entry which is preliminary data.</text>
</comment>
<dbReference type="Proteomes" id="UP001054252">
    <property type="component" value="Unassembled WGS sequence"/>
</dbReference>
<accession>A0AAV5LT04</accession>